<feature type="transmembrane region" description="Helical" evidence="8">
    <location>
        <begin position="114"/>
        <end position="132"/>
    </location>
</feature>
<feature type="transmembrane region" description="Helical" evidence="8">
    <location>
        <begin position="378"/>
        <end position="397"/>
    </location>
</feature>
<dbReference type="PANTHER" id="PTHR32024">
    <property type="entry name" value="TRK SYSTEM POTASSIUM UPTAKE PROTEIN TRKG-RELATED"/>
    <property type="match status" value="1"/>
</dbReference>
<dbReference type="GO" id="GO:0008324">
    <property type="term" value="F:monoatomic cation transmembrane transporter activity"/>
    <property type="evidence" value="ECO:0007669"/>
    <property type="project" value="InterPro"/>
</dbReference>
<dbReference type="EMBL" id="CP030041">
    <property type="protein sequence ID" value="AWW31114.1"/>
    <property type="molecule type" value="Genomic_DNA"/>
</dbReference>
<feature type="transmembrane region" description="Helical" evidence="8">
    <location>
        <begin position="144"/>
        <end position="162"/>
    </location>
</feature>
<feature type="transmembrane region" description="Helical" evidence="8">
    <location>
        <begin position="497"/>
        <end position="518"/>
    </location>
</feature>
<keyword evidence="7 8" id="KW-0472">Membrane</keyword>
<keyword evidence="2" id="KW-0813">Transport</keyword>
<dbReference type="Pfam" id="PF02386">
    <property type="entry name" value="TrkH"/>
    <property type="match status" value="1"/>
</dbReference>
<evidence type="ECO:0000313" key="10">
    <source>
        <dbReference type="Proteomes" id="UP000248688"/>
    </source>
</evidence>
<name>A0A2Z4IJI0_9BACT</name>
<accession>A0A2Z4IJI0</accession>
<dbReference type="OrthoDB" id="9810952at2"/>
<protein>
    <submittedName>
        <fullName evidence="9">ATPase</fullName>
    </submittedName>
</protein>
<proteinExistence type="predicted"/>
<organism evidence="9 10">
    <name type="scientific">Echinicola strongylocentroti</name>
    <dbReference type="NCBI Taxonomy" id="1795355"/>
    <lineage>
        <taxon>Bacteria</taxon>
        <taxon>Pseudomonadati</taxon>
        <taxon>Bacteroidota</taxon>
        <taxon>Cytophagia</taxon>
        <taxon>Cytophagales</taxon>
        <taxon>Cyclobacteriaceae</taxon>
        <taxon>Echinicola</taxon>
    </lineage>
</organism>
<feature type="transmembrane region" description="Helical" evidence="8">
    <location>
        <begin position="289"/>
        <end position="309"/>
    </location>
</feature>
<evidence type="ECO:0000256" key="5">
    <source>
        <dbReference type="ARBA" id="ARBA00022989"/>
    </source>
</evidence>
<sequence>MYVDKKLIKQIIEKVILVLSFAGFALVIYEEGFKKPFLTETDSHLLLKVMLSTIWAGYVALYFLVKSKTGAFTKKRISELMAILIISGILVFIFTEYSIPGLDMITQATTDRFLVDLLVAGVFLIELSKVSLGVNELQLNPPLIFILSFLVLIAIGTVLLMLPNATHGPIHLIDALFTATSAVCVTGLIVLDTAKDFTIFGQLIIMLLFQLGGLGMMTFTSFFGFFFRGSFSIQNQLFLKDFINEDNFGQIFSTLMKVILFTFLVEGLAAVLIFFSLDNELFNGVGEMIFFSIFHSISGFCNAGFSILSDGLYEQGFRDNYNMQLIIAFSIILGGIGFPVVLSYYGYLRHFVRGMYRKLVYKESYRHLPRVVNIGTRLIVITTAILIVVGFLGYWILEYDHSMAGLDSYGKMVTAFFGAVTPRTAGFNTVDMAALSVPTVLLYLLLMWIGASPGSTGGGLKTSTFAVAILSSFSIAKGKDRVEVFRREVSSSTLRKAFAVTFLSFMVIGTAIFALMLFDRNLPLLSVVFEAFSAFSTVGLSLGITGSLSFGSKMVLILTMFIGRVGILTLLIAISKEVKNLSYRYPEESVFIT</sequence>
<keyword evidence="6" id="KW-0406">Ion transport</keyword>
<dbReference type="KEGG" id="est:DN752_13800"/>
<feature type="transmembrane region" description="Helical" evidence="8">
    <location>
        <begin position="258"/>
        <end position="277"/>
    </location>
</feature>
<evidence type="ECO:0000256" key="8">
    <source>
        <dbReference type="SAM" id="Phobius"/>
    </source>
</evidence>
<evidence type="ECO:0000256" key="4">
    <source>
        <dbReference type="ARBA" id="ARBA00022692"/>
    </source>
</evidence>
<evidence type="ECO:0000256" key="3">
    <source>
        <dbReference type="ARBA" id="ARBA00022475"/>
    </source>
</evidence>
<feature type="transmembrane region" description="Helical" evidence="8">
    <location>
        <begin position="77"/>
        <end position="94"/>
    </location>
</feature>
<evidence type="ECO:0000256" key="1">
    <source>
        <dbReference type="ARBA" id="ARBA00004651"/>
    </source>
</evidence>
<feature type="transmembrane region" description="Helical" evidence="8">
    <location>
        <begin position="203"/>
        <end position="227"/>
    </location>
</feature>
<evidence type="ECO:0000256" key="7">
    <source>
        <dbReference type="ARBA" id="ARBA00023136"/>
    </source>
</evidence>
<feature type="transmembrane region" description="Helical" evidence="8">
    <location>
        <begin position="555"/>
        <end position="574"/>
    </location>
</feature>
<feature type="transmembrane region" description="Helical" evidence="8">
    <location>
        <begin position="168"/>
        <end position="191"/>
    </location>
</feature>
<dbReference type="GO" id="GO:0030001">
    <property type="term" value="P:metal ion transport"/>
    <property type="evidence" value="ECO:0007669"/>
    <property type="project" value="UniProtKB-ARBA"/>
</dbReference>
<evidence type="ECO:0000256" key="6">
    <source>
        <dbReference type="ARBA" id="ARBA00023065"/>
    </source>
</evidence>
<evidence type="ECO:0000313" key="9">
    <source>
        <dbReference type="EMBL" id="AWW31114.1"/>
    </source>
</evidence>
<dbReference type="GO" id="GO:0005886">
    <property type="term" value="C:plasma membrane"/>
    <property type="evidence" value="ECO:0007669"/>
    <property type="project" value="UniProtKB-SubCell"/>
</dbReference>
<comment type="subcellular location">
    <subcellularLocation>
        <location evidence="1">Cell membrane</location>
        <topology evidence="1">Multi-pass membrane protein</topology>
    </subcellularLocation>
</comment>
<feature type="transmembrane region" description="Helical" evidence="8">
    <location>
        <begin position="524"/>
        <end position="543"/>
    </location>
</feature>
<dbReference type="PANTHER" id="PTHR32024:SF1">
    <property type="entry name" value="KTR SYSTEM POTASSIUM UPTAKE PROTEIN B"/>
    <property type="match status" value="1"/>
</dbReference>
<reference evidence="9 10" key="1">
    <citation type="submission" date="2018-06" db="EMBL/GenBank/DDBJ databases">
        <title>Echinicola strongylocentroti sp. nov., isolated from a sea urchin Strongylocentrotus intermedius.</title>
        <authorList>
            <person name="Bae S.S."/>
        </authorList>
    </citation>
    <scope>NUCLEOTIDE SEQUENCE [LARGE SCALE GENOMIC DNA]</scope>
    <source>
        <strain evidence="9 10">MEBiC08714</strain>
    </source>
</reference>
<keyword evidence="5 8" id="KW-1133">Transmembrane helix</keyword>
<keyword evidence="4 8" id="KW-0812">Transmembrane</keyword>
<evidence type="ECO:0000256" key="2">
    <source>
        <dbReference type="ARBA" id="ARBA00022448"/>
    </source>
</evidence>
<feature type="transmembrane region" description="Helical" evidence="8">
    <location>
        <begin position="432"/>
        <end position="451"/>
    </location>
</feature>
<feature type="transmembrane region" description="Helical" evidence="8">
    <location>
        <begin position="321"/>
        <end position="348"/>
    </location>
</feature>
<keyword evidence="10" id="KW-1185">Reference proteome</keyword>
<dbReference type="RefSeq" id="WP_112784491.1">
    <property type="nucleotide sequence ID" value="NZ_CP030041.1"/>
</dbReference>
<dbReference type="InterPro" id="IPR003445">
    <property type="entry name" value="Cat_transpt"/>
</dbReference>
<dbReference type="Proteomes" id="UP000248688">
    <property type="component" value="Chromosome"/>
</dbReference>
<gene>
    <name evidence="9" type="ORF">DN752_13800</name>
</gene>
<feature type="transmembrane region" description="Helical" evidence="8">
    <location>
        <begin position="45"/>
        <end position="65"/>
    </location>
</feature>
<feature type="transmembrane region" description="Helical" evidence="8">
    <location>
        <begin position="12"/>
        <end position="29"/>
    </location>
</feature>
<keyword evidence="3" id="KW-1003">Cell membrane</keyword>
<dbReference type="AlphaFoldDB" id="A0A2Z4IJI0"/>